<proteinExistence type="inferred from homology"/>
<evidence type="ECO:0000256" key="1">
    <source>
        <dbReference type="ARBA" id="ARBA00005529"/>
    </source>
</evidence>
<dbReference type="AlphaFoldDB" id="A0A3M7SJ43"/>
<evidence type="ECO:0000256" key="6">
    <source>
        <dbReference type="PROSITE-ProRule" id="PRU01201"/>
    </source>
</evidence>
<dbReference type="InterPro" id="IPR039005">
    <property type="entry name" value="CSPG_rpt"/>
</dbReference>
<dbReference type="InterPro" id="IPR038081">
    <property type="entry name" value="CalX-like_sf"/>
</dbReference>
<dbReference type="InterPro" id="IPR051561">
    <property type="entry name" value="FRAS1_ECM"/>
</dbReference>
<keyword evidence="9" id="KW-1185">Reference proteome</keyword>
<keyword evidence="2" id="KW-0732">Signal</keyword>
<gene>
    <name evidence="8" type="ORF">BpHYR1_031136</name>
</gene>
<comment type="caution">
    <text evidence="8">The sequence shown here is derived from an EMBL/GenBank/DDBJ whole genome shotgun (WGS) entry which is preliminary data.</text>
</comment>
<sequence>MSKKFKSFGVFRVIPKTYERNYKDTLCNLRKLYRSNQALNAVNREFFYSDILKNQISYLLEDQGSTKDEITFKISDETFSVVYDYLIKIVHEEKPGLVVEKNDGLEAIQVDYLLPDLVIYKVLGTPEFGRIQLRFDTFYQDILGPYSFMNTFTQNDINEALFSLYNICNNNLKKAKKKKLLLKTRLKEREGVDVQEKIIYFIRLIIRPVAIININSVIVFYNHEANEPTGVTSFGFNVTDSSGNTLPDQRFTIAVRGDKLPPAIVQNRGLKVNQGQMALLSRHEFDVRDDDTPLDNLKFLIVTQPKLGRLEHEREPGRRIEFFFYQDLAYKNIHYVHEDVYNGLKNDLVDLRITDGKNDVSASVYVTIARVDNQMPLLKSKFVLNARQLQRTEISPSEIQVFDRDTPNDALKIIITHPPQYGTLERLVTGPSETKIEDQMISLNTNLNQKLNFILKFNNNQSDRKYVSVNEFTMSEIEKGRIFYRHLSQGVRQDRFGFIVYDGYNNMFMIDGGIQVSTYQIFYIDIEAERNEAPVVQKNLGLNYLHQFEAYTGRVIMKSELLITDKDNSDSDIIVEITRKPLHGFVQHKDRPGLAINRFSQHDLNHNKIYYILTKFDDQVTEDFFEFDVYDMAKNYVKQNRFDVRWSVVGFKEDEISAMETDEKESVLEFEKAGIEVQESDKFVSVAIVRNGDLTRDVQVECLTEDASAIAGQDYVAKGSGSYVRIPAGQLYGFCDIEIIDDHLKEMQTEFFRVYLRDPSDGSKIGAKSESSVAIIGPNDDRNSWSVWFWDYFPSGFLLEQKHFFLANDGCTKEKVYGNDKMKMYNLKLTCTFPFLDSSSTIPFLNSFFSSTFPGEKSFDNQKSDVVCENLFFGFNEQIFTPFPEGKVGKEKFEEELRKGNVQCSLFHLRKSPVKIRYYYTTCEVIYGVFKIHRQLFEKLISNYFDLKARKMIRNKSKIFKDKFFGFFLKCLNDEMPLLILSTNLLADECKTKYQSVTEPNSQVYVEIAREKINIAEAFSVLVQNVPTDEHYIKNYFNTNGQISGKNLSIAESGLDYAPIKEFVKFLPGEISKKIPVQIFKIPHNSPTIFTIQIRTVKSNTNKISS</sequence>
<dbReference type="OrthoDB" id="430044at2759"/>
<name>A0A3M7SJ43_BRAPC</name>
<dbReference type="InterPro" id="IPR003644">
    <property type="entry name" value="Calx_beta"/>
</dbReference>
<feature type="repeat" description="CSPG" evidence="6">
    <location>
        <begin position="261"/>
        <end position="354"/>
    </location>
</feature>
<feature type="repeat" description="CSPG" evidence="6">
    <location>
        <begin position="533"/>
        <end position="630"/>
    </location>
</feature>
<dbReference type="Proteomes" id="UP000276133">
    <property type="component" value="Unassembled WGS sequence"/>
</dbReference>
<organism evidence="8 9">
    <name type="scientific">Brachionus plicatilis</name>
    <name type="common">Marine rotifer</name>
    <name type="synonym">Brachionus muelleri</name>
    <dbReference type="NCBI Taxonomy" id="10195"/>
    <lineage>
        <taxon>Eukaryota</taxon>
        <taxon>Metazoa</taxon>
        <taxon>Spiralia</taxon>
        <taxon>Gnathifera</taxon>
        <taxon>Rotifera</taxon>
        <taxon>Eurotatoria</taxon>
        <taxon>Monogononta</taxon>
        <taxon>Pseudotrocha</taxon>
        <taxon>Ploima</taxon>
        <taxon>Brachionidae</taxon>
        <taxon>Brachionus</taxon>
    </lineage>
</organism>
<feature type="domain" description="Calx-beta" evidence="7">
    <location>
        <begin position="656"/>
        <end position="757"/>
    </location>
</feature>
<dbReference type="STRING" id="10195.A0A3M7SJ43"/>
<feature type="non-terminal residue" evidence="8">
    <location>
        <position position="1106"/>
    </location>
</feature>
<dbReference type="SUPFAM" id="SSF141072">
    <property type="entry name" value="CalX-like"/>
    <property type="match status" value="1"/>
</dbReference>
<evidence type="ECO:0000313" key="9">
    <source>
        <dbReference type="Proteomes" id="UP000276133"/>
    </source>
</evidence>
<evidence type="ECO:0000256" key="4">
    <source>
        <dbReference type="ARBA" id="ARBA00022837"/>
    </source>
</evidence>
<evidence type="ECO:0000256" key="5">
    <source>
        <dbReference type="ARBA" id="ARBA00023180"/>
    </source>
</evidence>
<dbReference type="PROSITE" id="PS51854">
    <property type="entry name" value="CSPG"/>
    <property type="match status" value="2"/>
</dbReference>
<evidence type="ECO:0000313" key="8">
    <source>
        <dbReference type="EMBL" id="RNA35735.1"/>
    </source>
</evidence>
<comment type="similarity">
    <text evidence="1">Belongs to the FRAS1 family.</text>
</comment>
<dbReference type="SMART" id="SM00237">
    <property type="entry name" value="Calx_beta"/>
    <property type="match status" value="1"/>
</dbReference>
<dbReference type="Gene3D" id="2.60.40.2030">
    <property type="match status" value="1"/>
</dbReference>
<dbReference type="PANTHER" id="PTHR45739">
    <property type="entry name" value="MATRIX PROTEIN, PUTATIVE-RELATED"/>
    <property type="match status" value="1"/>
</dbReference>
<keyword evidence="5" id="KW-0325">Glycoprotein</keyword>
<keyword evidence="4" id="KW-0106">Calcium</keyword>
<evidence type="ECO:0000256" key="2">
    <source>
        <dbReference type="ARBA" id="ARBA00022729"/>
    </source>
</evidence>
<dbReference type="PANTHER" id="PTHR45739:SF8">
    <property type="entry name" value="FRAS1-RELATED EXTRACELLULAR MATRIX PROTEIN 1"/>
    <property type="match status" value="1"/>
</dbReference>
<keyword evidence="3" id="KW-0677">Repeat</keyword>
<reference evidence="8 9" key="1">
    <citation type="journal article" date="2018" name="Sci. Rep.">
        <title>Genomic signatures of local adaptation to the degree of environmental predictability in rotifers.</title>
        <authorList>
            <person name="Franch-Gras L."/>
            <person name="Hahn C."/>
            <person name="Garcia-Roger E.M."/>
            <person name="Carmona M.J."/>
            <person name="Serra M."/>
            <person name="Gomez A."/>
        </authorList>
    </citation>
    <scope>NUCLEOTIDE SEQUENCE [LARGE SCALE GENOMIC DNA]</scope>
    <source>
        <strain evidence="8">HYR1</strain>
    </source>
</reference>
<dbReference type="EMBL" id="REGN01001291">
    <property type="protein sequence ID" value="RNA35735.1"/>
    <property type="molecule type" value="Genomic_DNA"/>
</dbReference>
<dbReference type="Pfam" id="PF03160">
    <property type="entry name" value="Calx-beta"/>
    <property type="match status" value="2"/>
</dbReference>
<protein>
    <submittedName>
        <fullName evidence="8">Extracellular matrix FRAS1</fullName>
    </submittedName>
</protein>
<dbReference type="GO" id="GO:0009653">
    <property type="term" value="P:anatomical structure morphogenesis"/>
    <property type="evidence" value="ECO:0007669"/>
    <property type="project" value="TreeGrafter"/>
</dbReference>
<dbReference type="GO" id="GO:0007154">
    <property type="term" value="P:cell communication"/>
    <property type="evidence" value="ECO:0007669"/>
    <property type="project" value="InterPro"/>
</dbReference>
<accession>A0A3M7SJ43</accession>
<evidence type="ECO:0000259" key="7">
    <source>
        <dbReference type="SMART" id="SM00237"/>
    </source>
</evidence>
<dbReference type="Pfam" id="PF16184">
    <property type="entry name" value="Cadherin_3"/>
    <property type="match status" value="2"/>
</dbReference>
<evidence type="ECO:0000256" key="3">
    <source>
        <dbReference type="ARBA" id="ARBA00022737"/>
    </source>
</evidence>
<dbReference type="GO" id="GO:0016020">
    <property type="term" value="C:membrane"/>
    <property type="evidence" value="ECO:0007669"/>
    <property type="project" value="InterPro"/>
</dbReference>